<feature type="transmembrane region" description="Helical" evidence="5">
    <location>
        <begin position="685"/>
        <end position="706"/>
    </location>
</feature>
<dbReference type="InterPro" id="IPR036322">
    <property type="entry name" value="WD40_repeat_dom_sf"/>
</dbReference>
<proteinExistence type="predicted"/>
<dbReference type="PROSITE" id="PS00678">
    <property type="entry name" value="WD_REPEATS_1"/>
    <property type="match status" value="12"/>
</dbReference>
<keyword evidence="5" id="KW-0472">Membrane</keyword>
<dbReference type="SUPFAM" id="SSF52540">
    <property type="entry name" value="P-loop containing nucleoside triphosphate hydrolases"/>
    <property type="match status" value="1"/>
</dbReference>
<dbReference type="Pfam" id="PF00400">
    <property type="entry name" value="WD40"/>
    <property type="match status" value="14"/>
</dbReference>
<dbReference type="PRINTS" id="PR00320">
    <property type="entry name" value="GPROTEINBRPT"/>
</dbReference>
<feature type="repeat" description="WD" evidence="3">
    <location>
        <begin position="777"/>
        <end position="811"/>
    </location>
</feature>
<dbReference type="InterPro" id="IPR019775">
    <property type="entry name" value="WD40_repeat_CS"/>
</dbReference>
<keyword evidence="2" id="KW-0677">Repeat</keyword>
<dbReference type="PROSITE" id="PS50294">
    <property type="entry name" value="WD_REPEATS_REGION"/>
    <property type="match status" value="14"/>
</dbReference>
<dbReference type="PANTHER" id="PTHR19848">
    <property type="entry name" value="WD40 REPEAT PROTEIN"/>
    <property type="match status" value="1"/>
</dbReference>
<evidence type="ECO:0000313" key="8">
    <source>
        <dbReference type="Proteomes" id="UP001519332"/>
    </source>
</evidence>
<dbReference type="Gene3D" id="3.40.50.1460">
    <property type="match status" value="1"/>
</dbReference>
<dbReference type="Pfam" id="PF20703">
    <property type="entry name" value="nSTAND1"/>
    <property type="match status" value="1"/>
</dbReference>
<dbReference type="PANTHER" id="PTHR19848:SF8">
    <property type="entry name" value="F-BOX AND WD REPEAT DOMAIN CONTAINING 7"/>
    <property type="match status" value="1"/>
</dbReference>
<dbReference type="InterPro" id="IPR015943">
    <property type="entry name" value="WD40/YVTN_repeat-like_dom_sf"/>
</dbReference>
<evidence type="ECO:0000256" key="3">
    <source>
        <dbReference type="PROSITE-ProRule" id="PRU00221"/>
    </source>
</evidence>
<dbReference type="NCBIfam" id="NF047832">
    <property type="entry name" value="caspase_w_EACC1"/>
    <property type="match status" value="1"/>
</dbReference>
<dbReference type="SMART" id="SM00320">
    <property type="entry name" value="WD40"/>
    <property type="match status" value="14"/>
</dbReference>
<feature type="repeat" description="WD" evidence="3">
    <location>
        <begin position="1045"/>
        <end position="1086"/>
    </location>
</feature>
<feature type="repeat" description="WD" evidence="3">
    <location>
        <begin position="913"/>
        <end position="947"/>
    </location>
</feature>
<evidence type="ECO:0000256" key="5">
    <source>
        <dbReference type="SAM" id="Phobius"/>
    </source>
</evidence>
<dbReference type="InterPro" id="IPR049052">
    <property type="entry name" value="nSTAND1"/>
</dbReference>
<feature type="repeat" description="WD" evidence="3">
    <location>
        <begin position="1179"/>
        <end position="1212"/>
    </location>
</feature>
<feature type="repeat" description="WD" evidence="3">
    <location>
        <begin position="1224"/>
        <end position="1265"/>
    </location>
</feature>
<feature type="repeat" description="WD" evidence="3">
    <location>
        <begin position="1091"/>
        <end position="1126"/>
    </location>
</feature>
<reference evidence="7 8" key="1">
    <citation type="submission" date="2021-03" db="EMBL/GenBank/DDBJ databases">
        <title>Sequencing the genomes of 1000 actinobacteria strains.</title>
        <authorList>
            <person name="Klenk H.-P."/>
        </authorList>
    </citation>
    <scope>NUCLEOTIDE SEQUENCE [LARGE SCALE GENOMIC DNA]</scope>
    <source>
        <strain evidence="7 8">DSM 46670</strain>
    </source>
</reference>
<dbReference type="InterPro" id="IPR020472">
    <property type="entry name" value="WD40_PAC1"/>
</dbReference>
<feature type="repeat" description="WD" evidence="3">
    <location>
        <begin position="868"/>
        <end position="899"/>
    </location>
</feature>
<dbReference type="RefSeq" id="WP_209645736.1">
    <property type="nucleotide sequence ID" value="NZ_JAGINW010000001.1"/>
</dbReference>
<sequence>MGTGGHEQGSMLPGVPSIAPTVAALGQTFVDYCGLAPGNLTTVLDPGTPNELGEALMAAATRATDTLVLYFVCHGVIGNGGRLYLATLATTDIGHGLLRYQAFPYEDLREVVEQTTARSTVVVLDCCFAGRAHGVTGNVMDSLSATAQEKGFYLLAAAGRDEHAWAPENERHTAFSGEVIRLLRNGDPGGPDVFTLDQVYQALSAKLADKGFPRPRRQAADHTDMRPFARNAAARPPKPEPDRGDEGSPYRGLAYFRPEDAGYFFGRDRLIDDLVARIGERQPLLVTGSSGVGKSSLLRAGLVPAVGRMTVAPRWEWQVLTPGSDPFWELAIRLSASAGVSTGVLRERLQAKPGALADVLVARNRTGTRMLLVVDQFEELFTSCEDESVRRRFIEELSAAGSPGPDGREPAATVVICLRAGFFGICASYPELVPALQRPVVVTPLDDAEIREVIEKPADRAKLVVEPQLVDRLLEDVGGTGAAARTLPLLSHALLSTWQVREGNRLTLRGYLTTGGIEQALAKTADSVIDELDPDSRDIARRLLLQLVQVGVGTADSRRKLPSSKIGAEPGVRKVLDKLVRARLVSVDEDFVQITHDALLRAWPRLRDWIADSRADLLVHRQLSEAAATWEDENRDPASLLSRNRLAAVDSQLREDSGESLGQREREFLNASRRQVRKARRLRKIGVAVLAVLLVMSSLAAVYAIWQERIADRQRDVAEASLNRAHSLATARTAADMRGVDPAVAMQLGVAAFRTHNTPEARSAVLSSVTLPLPVALMGHTGGVVAAAFRGDGAVVATGAEDNTVRLWDIRADPRHPVQLAKLERHTGPVYEAVFDRGGQLLATASGDRTVKLWDVSDPRRPVELSTLAEHTNSVRGLAIAPDGRTIATASADRMIRLWAINDPGKPALLARIPGHQDVVRSVSFLRDGLLASASEDRTAKIWDITNPSQPKGVATLPGHTDTVRVVPFAPGRNLLATASNDRTVKLWDIAGKPVELATLTGHTDAIRGAAFSPDGRTLATGSADTMVKLWDVSDPAHPIPTATLSGHTNAVNWVTFSPDGRTLATTSADQSGKLWNVSDPRHPASMLPPLGGHTGTVRATVFSPDGKTLATASEDRTARLWDISNPGAPTALATLPGHKNTVNALAFKRDGQLLATASDDGTAKLWDVGSQPVELATLGEHTDTVKSVAFSPDGSILATVSGDQTARLWDVTHPRQPVPLDVLRGHTSYVFGVAFSPDGQTLATVSEDRTLRLWDVVDPRQARQIAVKDDHGSTTRGVAFSPDGLTLATASDDRTARLWDVSDPRRPVVMSVLSSHVGQVFGVAFGDGGRTVVTTSEDKTAKVWDVSDRAKPVLVATLVGHTNVVYGVSFAPGSSTIATASWDSTVQLWNTEAQAVADLVCSTLNTRITEDQWRQVLPDVPFQSPCP</sequence>
<dbReference type="PROSITE" id="PS50082">
    <property type="entry name" value="WD_REPEATS_2"/>
    <property type="match status" value="14"/>
</dbReference>
<feature type="repeat" description="WD" evidence="3">
    <location>
        <begin position="1359"/>
        <end position="1400"/>
    </location>
</feature>
<feature type="repeat" description="WD" evidence="3">
    <location>
        <begin position="1000"/>
        <end position="1034"/>
    </location>
</feature>
<dbReference type="Proteomes" id="UP001519332">
    <property type="component" value="Unassembled WGS sequence"/>
</dbReference>
<evidence type="ECO:0000256" key="2">
    <source>
        <dbReference type="ARBA" id="ARBA00022737"/>
    </source>
</evidence>
<keyword evidence="1 3" id="KW-0853">WD repeat</keyword>
<feature type="domain" description="Novel STAND NTPase 1" evidence="6">
    <location>
        <begin position="249"/>
        <end position="637"/>
    </location>
</feature>
<keyword evidence="5" id="KW-0812">Transmembrane</keyword>
<accession>A0ABS4TWN1</accession>
<feature type="repeat" description="WD" evidence="3">
    <location>
        <begin position="1269"/>
        <end position="1310"/>
    </location>
</feature>
<evidence type="ECO:0000259" key="6">
    <source>
        <dbReference type="Pfam" id="PF20703"/>
    </source>
</evidence>
<feature type="compositionally biased region" description="Basic and acidic residues" evidence="4">
    <location>
        <begin position="237"/>
        <end position="248"/>
    </location>
</feature>
<dbReference type="InterPro" id="IPR027417">
    <property type="entry name" value="P-loop_NTPase"/>
</dbReference>
<keyword evidence="5" id="KW-1133">Transmembrane helix</keyword>
<dbReference type="Gene3D" id="2.130.10.10">
    <property type="entry name" value="YVTN repeat-like/Quinoprotein amine dehydrogenase"/>
    <property type="match status" value="5"/>
</dbReference>
<dbReference type="CDD" id="cd00200">
    <property type="entry name" value="WD40"/>
    <property type="match status" value="3"/>
</dbReference>
<evidence type="ECO:0000313" key="7">
    <source>
        <dbReference type="EMBL" id="MBP2328818.1"/>
    </source>
</evidence>
<feature type="repeat" description="WD" evidence="3">
    <location>
        <begin position="957"/>
        <end position="990"/>
    </location>
</feature>
<dbReference type="InterPro" id="IPR001680">
    <property type="entry name" value="WD40_rpt"/>
</dbReference>
<dbReference type="EMBL" id="JAGINW010000001">
    <property type="protein sequence ID" value="MBP2328818.1"/>
    <property type="molecule type" value="Genomic_DNA"/>
</dbReference>
<comment type="caution">
    <text evidence="7">The sequence shown here is derived from an EMBL/GenBank/DDBJ whole genome shotgun (WGS) entry which is preliminary data.</text>
</comment>
<protein>
    <submittedName>
        <fullName evidence="7">WD40 repeat protein</fullName>
    </submittedName>
</protein>
<feature type="repeat" description="WD" evidence="3">
    <location>
        <begin position="1314"/>
        <end position="1348"/>
    </location>
</feature>
<keyword evidence="8" id="KW-1185">Reference proteome</keyword>
<evidence type="ECO:0000256" key="1">
    <source>
        <dbReference type="ARBA" id="ARBA00022574"/>
    </source>
</evidence>
<feature type="region of interest" description="Disordered" evidence="4">
    <location>
        <begin position="211"/>
        <end position="250"/>
    </location>
</feature>
<gene>
    <name evidence="7" type="ORF">JOF56_009203</name>
</gene>
<evidence type="ECO:0000256" key="4">
    <source>
        <dbReference type="SAM" id="MobiDB-lite"/>
    </source>
</evidence>
<name>A0ABS4TWN1_9PSEU</name>
<feature type="compositionally biased region" description="Basic and acidic residues" evidence="4">
    <location>
        <begin position="211"/>
        <end position="227"/>
    </location>
</feature>
<organism evidence="7 8">
    <name type="scientific">Kibdelosporangium banguiense</name>
    <dbReference type="NCBI Taxonomy" id="1365924"/>
    <lineage>
        <taxon>Bacteria</taxon>
        <taxon>Bacillati</taxon>
        <taxon>Actinomycetota</taxon>
        <taxon>Actinomycetes</taxon>
        <taxon>Pseudonocardiales</taxon>
        <taxon>Pseudonocardiaceae</taxon>
        <taxon>Kibdelosporangium</taxon>
    </lineage>
</organism>
<feature type="repeat" description="WD" evidence="3">
    <location>
        <begin position="823"/>
        <end position="864"/>
    </location>
</feature>
<dbReference type="SUPFAM" id="SSF50978">
    <property type="entry name" value="WD40 repeat-like"/>
    <property type="match status" value="2"/>
</dbReference>
<feature type="repeat" description="WD" evidence="3">
    <location>
        <begin position="1136"/>
        <end position="1169"/>
    </location>
</feature>